<keyword evidence="1" id="KW-0812">Transmembrane</keyword>
<comment type="caution">
    <text evidence="3">The sequence shown here is derived from an EMBL/GenBank/DDBJ whole genome shotgun (WGS) entry which is preliminary data.</text>
</comment>
<keyword evidence="1" id="KW-0472">Membrane</keyword>
<dbReference type="PROSITE" id="PS50895">
    <property type="entry name" value="SURF1"/>
    <property type="match status" value="1"/>
</dbReference>
<feature type="transmembrane region" description="Helical" evidence="1">
    <location>
        <begin position="217"/>
        <end position="238"/>
    </location>
</feature>
<evidence type="ECO:0000313" key="4">
    <source>
        <dbReference type="Proteomes" id="UP001500236"/>
    </source>
</evidence>
<keyword evidence="1" id="KW-1133">Transmembrane helix</keyword>
<organism evidence="3 4">
    <name type="scientific">Nesterenkonia aethiopica</name>
    <dbReference type="NCBI Taxonomy" id="269144"/>
    <lineage>
        <taxon>Bacteria</taxon>
        <taxon>Bacillati</taxon>
        <taxon>Actinomycetota</taxon>
        <taxon>Actinomycetes</taxon>
        <taxon>Micrococcales</taxon>
        <taxon>Micrococcaceae</taxon>
        <taxon>Nesterenkonia</taxon>
    </lineage>
</organism>
<dbReference type="CDD" id="cd06662">
    <property type="entry name" value="SURF1"/>
    <property type="match status" value="1"/>
</dbReference>
<protein>
    <recommendedName>
        <fullName evidence="1">SURF1-like protein</fullName>
    </recommendedName>
</protein>
<proteinExistence type="inferred from homology"/>
<comment type="caution">
    <text evidence="1">Lacks conserved residue(s) required for the propagation of feature annotation.</text>
</comment>
<sequence>MLKTALQPKWIAMLALALILATVFVVASAWQFGQSRTEETPSREVTEEPAPLTEVYAPQRAMTALDADRIVTFSGEFVEDSQVLISERLQDGEPGWWTVAAFAVDGAPDGEVIPVVRGWTDDVDAVDAPPAGQQLELRGRLLPPEAPVAGEREAAHVFASLSPAELINVWDLPSYSGFVVAFDVVDASGHEIGAEAETVPLEPVWVGPQPEGSSVNWLNLFYAVEWVVFAGFAFFLWWRLVKDAHEKSQEAAVLDTEWEQQWKQEYLAAVAAGQSPREAEETATAEAVRKLDEKDT</sequence>
<name>A0ABP6M6H8_9MICC</name>
<evidence type="ECO:0000313" key="3">
    <source>
        <dbReference type="EMBL" id="GAA3074194.1"/>
    </source>
</evidence>
<accession>A0ABP6M6H8</accession>
<feature type="region of interest" description="Disordered" evidence="2">
    <location>
        <begin position="273"/>
        <end position="296"/>
    </location>
</feature>
<reference evidence="4" key="1">
    <citation type="journal article" date="2019" name="Int. J. Syst. Evol. Microbiol.">
        <title>The Global Catalogue of Microorganisms (GCM) 10K type strain sequencing project: providing services to taxonomists for standard genome sequencing and annotation.</title>
        <authorList>
            <consortium name="The Broad Institute Genomics Platform"/>
            <consortium name="The Broad Institute Genome Sequencing Center for Infectious Disease"/>
            <person name="Wu L."/>
            <person name="Ma J."/>
        </authorList>
    </citation>
    <scope>NUCLEOTIDE SEQUENCE [LARGE SCALE GENOMIC DNA]</scope>
    <source>
        <strain evidence="4">JCM 14309</strain>
    </source>
</reference>
<dbReference type="InterPro" id="IPR002994">
    <property type="entry name" value="Surf1/Shy1"/>
</dbReference>
<dbReference type="Pfam" id="PF02104">
    <property type="entry name" value="SURF1"/>
    <property type="match status" value="1"/>
</dbReference>
<comment type="similarity">
    <text evidence="1">Belongs to the SURF1 family.</text>
</comment>
<dbReference type="Proteomes" id="UP001500236">
    <property type="component" value="Unassembled WGS sequence"/>
</dbReference>
<evidence type="ECO:0000256" key="1">
    <source>
        <dbReference type="RuleBase" id="RU363076"/>
    </source>
</evidence>
<gene>
    <name evidence="3" type="ORF">GCM10010529_27600</name>
</gene>
<dbReference type="RefSeq" id="WP_344683222.1">
    <property type="nucleotide sequence ID" value="NZ_BAAAVT010000021.1"/>
</dbReference>
<dbReference type="EMBL" id="BAAAVT010000021">
    <property type="protein sequence ID" value="GAA3074194.1"/>
    <property type="molecule type" value="Genomic_DNA"/>
</dbReference>
<comment type="subcellular location">
    <subcellularLocation>
        <location evidence="1">Cell membrane</location>
        <topology evidence="1">Multi-pass membrane protein</topology>
    </subcellularLocation>
</comment>
<keyword evidence="4" id="KW-1185">Reference proteome</keyword>
<feature type="compositionally biased region" description="Basic and acidic residues" evidence="2">
    <location>
        <begin position="287"/>
        <end position="296"/>
    </location>
</feature>
<keyword evidence="1" id="KW-1003">Cell membrane</keyword>
<evidence type="ECO:0000256" key="2">
    <source>
        <dbReference type="SAM" id="MobiDB-lite"/>
    </source>
</evidence>